<name>A0A848MAU0_PAELE</name>
<dbReference type="InterPro" id="IPR002881">
    <property type="entry name" value="DUF58"/>
</dbReference>
<evidence type="ECO:0000313" key="4">
    <source>
        <dbReference type="Proteomes" id="UP000565468"/>
    </source>
</evidence>
<keyword evidence="4" id="KW-1185">Reference proteome</keyword>
<evidence type="ECO:0000313" key="3">
    <source>
        <dbReference type="EMBL" id="NMO97785.1"/>
    </source>
</evidence>
<organism evidence="3 4">
    <name type="scientific">Paenibacillus lemnae</name>
    <dbReference type="NCBI Taxonomy" id="1330551"/>
    <lineage>
        <taxon>Bacteria</taxon>
        <taxon>Bacillati</taxon>
        <taxon>Bacillota</taxon>
        <taxon>Bacilli</taxon>
        <taxon>Bacillales</taxon>
        <taxon>Paenibacillaceae</taxon>
        <taxon>Paenibacillus</taxon>
    </lineage>
</organism>
<dbReference type="PANTHER" id="PTHR34351">
    <property type="entry name" value="SLR1927 PROTEIN-RELATED"/>
    <property type="match status" value="1"/>
</dbReference>
<sequence>MGAYWILLMAVVIVQLQAILFRRFALKRLHYSRTFDVSACYEGDRFELVETIENRKPLPVPWLRVESQFRSGIQFKGQLNLDISEGQFNQNHKSFFSLMPWTKIVRKHHVTAARRGIYRLGTVSVTSGDLVGISTVVESLPLEGHLTIYPDPVDVTDMELPVQTWMGDMIVQRWIVPDPFHLSGVREYREGDSLKDIHWKASARSGEIQVHRKEATADSRLMIYLNVEDHEHMWNRATKPETIEYGIRLAAGISIHLLSQGQVVGFGSNATMDEHISLSPFVPPAAGMSQQTAIMEVLAALELSRSVSFHDYMESELRNLEVDYDMLVVTSYMNDKLERVIDRFRQDGHRVQIHLLDESGVRKEASA</sequence>
<dbReference type="EMBL" id="JABBPN010000023">
    <property type="protein sequence ID" value="NMO97785.1"/>
    <property type="molecule type" value="Genomic_DNA"/>
</dbReference>
<accession>A0A848MAU0</accession>
<feature type="domain" description="DUF58" evidence="2">
    <location>
        <begin position="185"/>
        <end position="358"/>
    </location>
</feature>
<dbReference type="Proteomes" id="UP000565468">
    <property type="component" value="Unassembled WGS sequence"/>
</dbReference>
<dbReference type="PANTHER" id="PTHR34351:SF2">
    <property type="entry name" value="DUF58 DOMAIN-CONTAINING PROTEIN"/>
    <property type="match status" value="1"/>
</dbReference>
<keyword evidence="1" id="KW-0472">Membrane</keyword>
<reference evidence="3 4" key="1">
    <citation type="submission" date="2020-04" db="EMBL/GenBank/DDBJ databases">
        <title>Paenibacillus algicola sp. nov., a novel marine bacterium producing alginate lyase.</title>
        <authorList>
            <person name="Huang H."/>
        </authorList>
    </citation>
    <scope>NUCLEOTIDE SEQUENCE [LARGE SCALE GENOMIC DNA]</scope>
    <source>
        <strain evidence="3 4">L7-75</strain>
    </source>
</reference>
<keyword evidence="1" id="KW-0812">Transmembrane</keyword>
<gene>
    <name evidence="3" type="ORF">HII30_18645</name>
</gene>
<dbReference type="RefSeq" id="WP_169506562.1">
    <property type="nucleotide sequence ID" value="NZ_JABBPN010000023.1"/>
</dbReference>
<feature type="transmembrane region" description="Helical" evidence="1">
    <location>
        <begin position="6"/>
        <end position="25"/>
    </location>
</feature>
<dbReference type="Pfam" id="PF01882">
    <property type="entry name" value="DUF58"/>
    <property type="match status" value="1"/>
</dbReference>
<evidence type="ECO:0000259" key="2">
    <source>
        <dbReference type="Pfam" id="PF01882"/>
    </source>
</evidence>
<keyword evidence="1" id="KW-1133">Transmembrane helix</keyword>
<comment type="caution">
    <text evidence="3">The sequence shown here is derived from an EMBL/GenBank/DDBJ whole genome shotgun (WGS) entry which is preliminary data.</text>
</comment>
<protein>
    <submittedName>
        <fullName evidence="3">DUF58 domain-containing protein</fullName>
    </submittedName>
</protein>
<evidence type="ECO:0000256" key="1">
    <source>
        <dbReference type="SAM" id="Phobius"/>
    </source>
</evidence>
<dbReference type="AlphaFoldDB" id="A0A848MAU0"/>
<proteinExistence type="predicted"/>